<dbReference type="PANTHER" id="PTHR30446:SF0">
    <property type="entry name" value="RECOMBINATION PROTEIN RECR"/>
    <property type="match status" value="1"/>
</dbReference>
<dbReference type="Gene3D" id="1.10.8.420">
    <property type="entry name" value="RecR Domain 1"/>
    <property type="match status" value="1"/>
</dbReference>
<reference evidence="8" key="1">
    <citation type="submission" date="2018-05" db="EMBL/GenBank/DDBJ databases">
        <authorList>
            <person name="Lanie J.A."/>
            <person name="Ng W.-L."/>
            <person name="Kazmierczak K.M."/>
            <person name="Andrzejewski T.M."/>
            <person name="Davidsen T.M."/>
            <person name="Wayne K.J."/>
            <person name="Tettelin H."/>
            <person name="Glass J.I."/>
            <person name="Rusch D."/>
            <person name="Podicherti R."/>
            <person name="Tsui H.-C.T."/>
            <person name="Winkler M.E."/>
        </authorList>
    </citation>
    <scope>NUCLEOTIDE SEQUENCE</scope>
</reference>
<dbReference type="HAMAP" id="MF_00017">
    <property type="entry name" value="RecR"/>
    <property type="match status" value="1"/>
</dbReference>
<keyword evidence="5" id="KW-0233">DNA recombination</keyword>
<dbReference type="PROSITE" id="PS01300">
    <property type="entry name" value="RECR"/>
    <property type="match status" value="1"/>
</dbReference>
<dbReference type="InterPro" id="IPR015967">
    <property type="entry name" value="Rcmb_RecR_Znf"/>
</dbReference>
<evidence type="ECO:0000259" key="7">
    <source>
        <dbReference type="PROSITE" id="PS50880"/>
    </source>
</evidence>
<dbReference type="CDD" id="cd01025">
    <property type="entry name" value="TOPRIM_recR"/>
    <property type="match status" value="1"/>
</dbReference>
<dbReference type="InterPro" id="IPR006171">
    <property type="entry name" value="TOPRIM_dom"/>
</dbReference>
<keyword evidence="1" id="KW-0479">Metal-binding</keyword>
<dbReference type="Gene3D" id="3.40.1360.10">
    <property type="match status" value="1"/>
</dbReference>
<dbReference type="SMART" id="SM00493">
    <property type="entry name" value="TOPRIM"/>
    <property type="match status" value="1"/>
</dbReference>
<dbReference type="Pfam" id="PF21176">
    <property type="entry name" value="RecR_HhH"/>
    <property type="match status" value="1"/>
</dbReference>
<sequence length="206" mass="23286">MDFSSKLLENLVYNISQLTGIGKRSALRIALEILKKPTEYSKDLSDSIREFRDKIGYCNKCHNISDKEICEICTNPSRNSSILCIVEDVRDVMAIENTNLYNGLYHVLGGVISPIDGIGPEDLNIDTIRNKIQEQSIKEVIFALSATIEADTTNFYIFKIIQKFNLDISVLARGIPVGDQLEYTDEVTLARSIQNRMPYESNLKND</sequence>
<gene>
    <name evidence="8" type="ORF">METZ01_LOCUS23439</name>
</gene>
<dbReference type="PANTHER" id="PTHR30446">
    <property type="entry name" value="RECOMBINATION PROTEIN RECR"/>
    <property type="match status" value="1"/>
</dbReference>
<name>A0A381PU86_9ZZZZ</name>
<dbReference type="Pfam" id="PF02132">
    <property type="entry name" value="RecR_ZnF"/>
    <property type="match status" value="1"/>
</dbReference>
<dbReference type="InterPro" id="IPR023627">
    <property type="entry name" value="Rcmb_RecR"/>
</dbReference>
<dbReference type="InterPro" id="IPR000093">
    <property type="entry name" value="DNA_Rcmb_RecR"/>
</dbReference>
<dbReference type="NCBIfam" id="TIGR00615">
    <property type="entry name" value="recR"/>
    <property type="match status" value="1"/>
</dbReference>
<evidence type="ECO:0000256" key="3">
    <source>
        <dbReference type="ARBA" id="ARBA00022771"/>
    </source>
</evidence>
<keyword evidence="6" id="KW-0234">DNA repair</keyword>
<dbReference type="Pfam" id="PF13662">
    <property type="entry name" value="Toprim_4"/>
    <property type="match status" value="1"/>
</dbReference>
<keyword evidence="2" id="KW-0227">DNA damage</keyword>
<evidence type="ECO:0000313" key="8">
    <source>
        <dbReference type="EMBL" id="SUZ70585.1"/>
    </source>
</evidence>
<proteinExistence type="inferred from homology"/>
<dbReference type="GO" id="GO:0003677">
    <property type="term" value="F:DNA binding"/>
    <property type="evidence" value="ECO:0007669"/>
    <property type="project" value="InterPro"/>
</dbReference>
<evidence type="ECO:0000256" key="6">
    <source>
        <dbReference type="ARBA" id="ARBA00023204"/>
    </source>
</evidence>
<feature type="domain" description="Toprim" evidence="7">
    <location>
        <begin position="81"/>
        <end position="176"/>
    </location>
</feature>
<evidence type="ECO:0000256" key="5">
    <source>
        <dbReference type="ARBA" id="ARBA00023172"/>
    </source>
</evidence>
<dbReference type="Gene3D" id="6.10.250.240">
    <property type="match status" value="1"/>
</dbReference>
<evidence type="ECO:0000256" key="4">
    <source>
        <dbReference type="ARBA" id="ARBA00022833"/>
    </source>
</evidence>
<accession>A0A381PU86</accession>
<dbReference type="Pfam" id="PF21175">
    <property type="entry name" value="RecR_C"/>
    <property type="match status" value="1"/>
</dbReference>
<dbReference type="AlphaFoldDB" id="A0A381PU86"/>
<keyword evidence="3" id="KW-0863">Zinc-finger</keyword>
<dbReference type="GO" id="GO:0006310">
    <property type="term" value="P:DNA recombination"/>
    <property type="evidence" value="ECO:0007669"/>
    <property type="project" value="UniProtKB-KW"/>
</dbReference>
<dbReference type="InterPro" id="IPR034137">
    <property type="entry name" value="TOPRIM_RecR"/>
</dbReference>
<protein>
    <recommendedName>
        <fullName evidence="7">Toprim domain-containing protein</fullName>
    </recommendedName>
</protein>
<evidence type="ECO:0000256" key="2">
    <source>
        <dbReference type="ARBA" id="ARBA00022763"/>
    </source>
</evidence>
<evidence type="ECO:0000256" key="1">
    <source>
        <dbReference type="ARBA" id="ARBA00022723"/>
    </source>
</evidence>
<organism evidence="8">
    <name type="scientific">marine metagenome</name>
    <dbReference type="NCBI Taxonomy" id="408172"/>
    <lineage>
        <taxon>unclassified sequences</taxon>
        <taxon>metagenomes</taxon>
        <taxon>ecological metagenomes</taxon>
    </lineage>
</organism>
<dbReference type="PROSITE" id="PS50880">
    <property type="entry name" value="TOPRIM"/>
    <property type="match status" value="1"/>
</dbReference>
<dbReference type="SUPFAM" id="SSF111304">
    <property type="entry name" value="Recombination protein RecR"/>
    <property type="match status" value="1"/>
</dbReference>
<dbReference type="GO" id="GO:0008270">
    <property type="term" value="F:zinc ion binding"/>
    <property type="evidence" value="ECO:0007669"/>
    <property type="project" value="UniProtKB-KW"/>
</dbReference>
<dbReference type="GO" id="GO:0006281">
    <property type="term" value="P:DNA repair"/>
    <property type="evidence" value="ECO:0007669"/>
    <property type="project" value="UniProtKB-KW"/>
</dbReference>
<dbReference type="Gene3D" id="3.30.60.80">
    <property type="match status" value="1"/>
</dbReference>
<keyword evidence="4" id="KW-0862">Zinc</keyword>
<dbReference type="EMBL" id="UINC01001094">
    <property type="protein sequence ID" value="SUZ70585.1"/>
    <property type="molecule type" value="Genomic_DNA"/>
</dbReference>